<keyword evidence="2" id="KW-1133">Transmembrane helix</keyword>
<dbReference type="EMBL" id="JAKIXB020000009">
    <property type="protein sequence ID" value="KAL1605807.1"/>
    <property type="molecule type" value="Genomic_DNA"/>
</dbReference>
<sequence>MPTLIPRDNAGYALPFFVIVLIIIFGALCLVICGYAIHRTFGFNPDDNGFKPVTAAQADYMAEVRIRNMNGLAYEGQRSQWARNGKGPMPEYREGHAHVEEVCQESRMTMEIRMDKQQRQDAHENDKDILLPR</sequence>
<organism evidence="3 4">
    <name type="scientific">Nothophoma quercina</name>
    <dbReference type="NCBI Taxonomy" id="749835"/>
    <lineage>
        <taxon>Eukaryota</taxon>
        <taxon>Fungi</taxon>
        <taxon>Dikarya</taxon>
        <taxon>Ascomycota</taxon>
        <taxon>Pezizomycotina</taxon>
        <taxon>Dothideomycetes</taxon>
        <taxon>Pleosporomycetidae</taxon>
        <taxon>Pleosporales</taxon>
        <taxon>Pleosporineae</taxon>
        <taxon>Didymellaceae</taxon>
        <taxon>Nothophoma</taxon>
    </lineage>
</organism>
<evidence type="ECO:0000313" key="4">
    <source>
        <dbReference type="Proteomes" id="UP001521222"/>
    </source>
</evidence>
<keyword evidence="2" id="KW-0812">Transmembrane</keyword>
<evidence type="ECO:0000256" key="2">
    <source>
        <dbReference type="SAM" id="Phobius"/>
    </source>
</evidence>
<protein>
    <submittedName>
        <fullName evidence="3">Uncharacterized protein</fullName>
    </submittedName>
</protein>
<gene>
    <name evidence="3" type="ORF">SLS59_003611</name>
</gene>
<accession>A0ABR3RMZ3</accession>
<evidence type="ECO:0000313" key="3">
    <source>
        <dbReference type="EMBL" id="KAL1605807.1"/>
    </source>
</evidence>
<feature type="transmembrane region" description="Helical" evidence="2">
    <location>
        <begin position="12"/>
        <end position="37"/>
    </location>
</feature>
<name>A0ABR3RMZ3_9PLEO</name>
<evidence type="ECO:0000256" key="1">
    <source>
        <dbReference type="SAM" id="MobiDB-lite"/>
    </source>
</evidence>
<comment type="caution">
    <text evidence="3">The sequence shown here is derived from an EMBL/GenBank/DDBJ whole genome shotgun (WGS) entry which is preliminary data.</text>
</comment>
<keyword evidence="2" id="KW-0472">Membrane</keyword>
<feature type="region of interest" description="Disordered" evidence="1">
    <location>
        <begin position="114"/>
        <end position="133"/>
    </location>
</feature>
<proteinExistence type="predicted"/>
<reference evidence="3 4" key="1">
    <citation type="submission" date="2024-02" db="EMBL/GenBank/DDBJ databases">
        <title>De novo assembly and annotation of 12 fungi associated with fruit tree decline syndrome in Ontario, Canada.</title>
        <authorList>
            <person name="Sulman M."/>
            <person name="Ellouze W."/>
            <person name="Ilyukhin E."/>
        </authorList>
    </citation>
    <scope>NUCLEOTIDE SEQUENCE [LARGE SCALE GENOMIC DNA]</scope>
    <source>
        <strain evidence="3 4">M97-236</strain>
    </source>
</reference>
<keyword evidence="4" id="KW-1185">Reference proteome</keyword>
<dbReference type="Proteomes" id="UP001521222">
    <property type="component" value="Unassembled WGS sequence"/>
</dbReference>